<dbReference type="NCBIfam" id="TIGR02870">
    <property type="entry name" value="spore_II_D"/>
    <property type="match status" value="1"/>
</dbReference>
<feature type="domain" description="Sporulation stage II protein D amidase enhancer LytB N-terminal" evidence="1">
    <location>
        <begin position="69"/>
        <end position="167"/>
    </location>
</feature>
<keyword evidence="3" id="KW-1185">Reference proteome</keyword>
<reference evidence="2" key="1">
    <citation type="journal article" date="2014" name="Int. J. Syst. Evol. Microbiol.">
        <title>Complete genome sequence of Corynebacterium casei LMG S-19264T (=DSM 44701T), isolated from a smear-ripened cheese.</title>
        <authorList>
            <consortium name="US DOE Joint Genome Institute (JGI-PGF)"/>
            <person name="Walter F."/>
            <person name="Albersmeier A."/>
            <person name="Kalinowski J."/>
            <person name="Ruckert C."/>
        </authorList>
    </citation>
    <scope>NUCLEOTIDE SEQUENCE</scope>
    <source>
        <strain evidence="2">JCM 15325</strain>
    </source>
</reference>
<accession>A0A917S2T8</accession>
<organism evidence="2 3">
    <name type="scientific">Sporolactobacillus putidus</name>
    <dbReference type="NCBI Taxonomy" id="492735"/>
    <lineage>
        <taxon>Bacteria</taxon>
        <taxon>Bacillati</taxon>
        <taxon>Bacillota</taxon>
        <taxon>Bacilli</taxon>
        <taxon>Bacillales</taxon>
        <taxon>Sporolactobacillaceae</taxon>
        <taxon>Sporolactobacillus</taxon>
    </lineage>
</organism>
<dbReference type="InterPro" id="IPR013486">
    <property type="entry name" value="SpoIID/LytB"/>
</dbReference>
<reference evidence="2" key="2">
    <citation type="submission" date="2020-09" db="EMBL/GenBank/DDBJ databases">
        <authorList>
            <person name="Sun Q."/>
            <person name="Ohkuma M."/>
        </authorList>
    </citation>
    <scope>NUCLEOTIDE SEQUENCE</scope>
    <source>
        <strain evidence="2">JCM 15325</strain>
    </source>
</reference>
<dbReference type="EMBL" id="BMOK01000004">
    <property type="protein sequence ID" value="GGL50401.1"/>
    <property type="molecule type" value="Genomic_DNA"/>
</dbReference>
<dbReference type="AlphaFoldDB" id="A0A917S2T8"/>
<evidence type="ECO:0000313" key="2">
    <source>
        <dbReference type="EMBL" id="GGL50401.1"/>
    </source>
</evidence>
<dbReference type="GO" id="GO:0030435">
    <property type="term" value="P:sporulation resulting in formation of a cellular spore"/>
    <property type="evidence" value="ECO:0007669"/>
    <property type="project" value="InterPro"/>
</dbReference>
<gene>
    <name evidence="2" type="primary">spoIID</name>
    <name evidence="2" type="ORF">GCM10007968_13290</name>
</gene>
<dbReference type="PANTHER" id="PTHR30032:SF4">
    <property type="entry name" value="AMIDASE ENHANCER"/>
    <property type="match status" value="1"/>
</dbReference>
<dbReference type="Pfam" id="PF08486">
    <property type="entry name" value="SpoIID"/>
    <property type="match status" value="1"/>
</dbReference>
<dbReference type="InterPro" id="IPR013693">
    <property type="entry name" value="SpoIID/LytB_N"/>
</dbReference>
<dbReference type="Proteomes" id="UP000654670">
    <property type="component" value="Unassembled WGS sequence"/>
</dbReference>
<name>A0A917S2T8_9BACL</name>
<comment type="caution">
    <text evidence="2">The sequence shown here is derived from an EMBL/GenBank/DDBJ whole genome shotgun (WGS) entry which is preliminary data.</text>
</comment>
<dbReference type="RefSeq" id="WP_188802302.1">
    <property type="nucleotide sequence ID" value="NZ_BMOK01000004.1"/>
</dbReference>
<protein>
    <submittedName>
        <fullName evidence="2">Stage II sporulation protein D</fullName>
    </submittedName>
</protein>
<dbReference type="PANTHER" id="PTHR30032">
    <property type="entry name" value="N-ACETYLMURAMOYL-L-ALANINE AMIDASE-RELATED"/>
    <property type="match status" value="1"/>
</dbReference>
<evidence type="ECO:0000313" key="3">
    <source>
        <dbReference type="Proteomes" id="UP000654670"/>
    </source>
</evidence>
<sequence>MKKAAALLLFVLSLTIVVVPTAIVLLFSQNRNQPKPVVQEAQAILARTLPQAIAKKSNAPAITVTVYRSAQKKTDRVALDDYLVGVVGSEMPATFHLEALKAQALAARTYIIGKMMSDPGTTVTDTVQNQVYNSRQDLKRIWGKDYNQRMAKIEAAVSQTEDEVITYQGKLITPAFFSTSNGQTENAADYWTAAVPYLRSVPSPWDKFSPKYKAEKTLNVSEVENALAVKLGSGDGDPGKVLRRTSTNHVAVYRIAGRNFTGREIREKLSLNSTDFQLKQSGIRIVAITYGRGHDVGMSQYGADGMAGEGKSAAQIVTYYYQGTSISKMNVTANHAIAIK</sequence>
<evidence type="ECO:0000259" key="1">
    <source>
        <dbReference type="Pfam" id="PF08486"/>
    </source>
</evidence>
<proteinExistence type="predicted"/>
<dbReference type="InterPro" id="IPR014225">
    <property type="entry name" value="Spore_II_D_firmicutes"/>
</dbReference>
<dbReference type="NCBIfam" id="TIGR02669">
    <property type="entry name" value="SpoIID_LytB"/>
    <property type="match status" value="1"/>
</dbReference>
<dbReference type="InterPro" id="IPR051922">
    <property type="entry name" value="Bact_Sporulation_Assoc"/>
</dbReference>
<dbReference type="GO" id="GO:0030288">
    <property type="term" value="C:outer membrane-bounded periplasmic space"/>
    <property type="evidence" value="ECO:0007669"/>
    <property type="project" value="TreeGrafter"/>
</dbReference>